<dbReference type="EnsemblPlants" id="TraesCS3A02G308900.1">
    <property type="protein sequence ID" value="TraesCS3A02G308900.1.cds1"/>
    <property type="gene ID" value="TraesCS3A02G308900"/>
</dbReference>
<evidence type="ECO:0000313" key="2">
    <source>
        <dbReference type="EnsemblPlants" id="TraesCS3A02G308900.1.cds1"/>
    </source>
</evidence>
<sequence>MTVPMAEEPGNYGDYYVLTIEPEPDQPAAAAAGEDQAALWLYTLAMLVLLAISLGLAFYICHLTRVLEPGYSVQFTGVQGLDPSQNPVPSPAFNLTVHVSNKQHVRRVCQEENTVIVYYDEGGNSTTRSIGWGKMPAFCVDRWSTTDLDVSLSNQGLFLSQRLREKMEADRQSQQIDISVEIKPTHPEKSSRPCLNLCGGELIGQSFPSASAMPCSTLCATERKYIYYRDHQRRPPSHQSYSPLYF</sequence>
<keyword evidence="1" id="KW-0812">Transmembrane</keyword>
<reference evidence="2" key="2">
    <citation type="submission" date="2018-10" db="UniProtKB">
        <authorList>
            <consortium name="EnsemblPlants"/>
        </authorList>
    </citation>
    <scope>IDENTIFICATION</scope>
</reference>
<reference evidence="2" key="1">
    <citation type="submission" date="2018-08" db="EMBL/GenBank/DDBJ databases">
        <authorList>
            <person name="Rossello M."/>
        </authorList>
    </citation>
    <scope>NUCLEOTIDE SEQUENCE [LARGE SCALE GENOMIC DNA]</scope>
    <source>
        <strain evidence="2">cv. Chinese Spring</strain>
    </source>
</reference>
<dbReference type="Gramene" id="TraesSYM3A03G01373120.1">
    <property type="protein sequence ID" value="TraesSYM3A03G01373120.1.CDS1"/>
    <property type="gene ID" value="TraesSYM3A03G01373120"/>
</dbReference>
<dbReference type="Gramene" id="TraesROB_scaffold_025947_01G000500.1">
    <property type="protein sequence ID" value="TraesROB_scaffold_025947_01G000500.1"/>
    <property type="gene ID" value="TraesROB_scaffold_025947_01G000500"/>
</dbReference>
<dbReference type="PANTHER" id="PTHR33994">
    <property type="entry name" value="OS04G0515000 PROTEIN"/>
    <property type="match status" value="1"/>
</dbReference>
<evidence type="ECO:0000313" key="3">
    <source>
        <dbReference type="Proteomes" id="UP000019116"/>
    </source>
</evidence>
<dbReference type="Gramene" id="TraesCS3A02G308900.1">
    <property type="protein sequence ID" value="TraesCS3A02G308900.1.cds1"/>
    <property type="gene ID" value="TraesCS3A02G308900"/>
</dbReference>
<protein>
    <recommendedName>
        <fullName evidence="4">Late embryogenesis abundant protein LEA-2 subgroup domain-containing protein</fullName>
    </recommendedName>
</protein>
<dbReference type="Gramene" id="TraesCLE_scaffold_020648_01G000100.1">
    <property type="protein sequence ID" value="TraesCLE_scaffold_020648_01G000100.1"/>
    <property type="gene ID" value="TraesCLE_scaffold_020648_01G000100"/>
</dbReference>
<feature type="transmembrane region" description="Helical" evidence="1">
    <location>
        <begin position="39"/>
        <end position="61"/>
    </location>
</feature>
<keyword evidence="1" id="KW-1133">Transmembrane helix</keyword>
<dbReference type="Gramene" id="TraesCS3A03G0293700.1">
    <property type="protein sequence ID" value="TraesCS3A03G0293700.1.CDS1"/>
    <property type="gene ID" value="TraesCS3A03G0293700"/>
</dbReference>
<dbReference type="Gramene" id="TraesLDM3A03G01354230.1">
    <property type="protein sequence ID" value="TraesLDM3A03G01354230.1.CDS1"/>
    <property type="gene ID" value="TraesLDM3A03G01354230"/>
</dbReference>
<keyword evidence="3" id="KW-1185">Reference proteome</keyword>
<dbReference type="Gramene" id="TraesPARA_EIv1.0_0798560.1">
    <property type="protein sequence ID" value="TraesPARA_EIv1.0_0798560.1.CDS1"/>
    <property type="gene ID" value="TraesPARA_EIv1.0_0798560"/>
</dbReference>
<dbReference type="Proteomes" id="UP000019116">
    <property type="component" value="Chromosome 3A"/>
</dbReference>
<dbReference type="Gramene" id="TraesJAG3A03G01360940.1">
    <property type="protein sequence ID" value="TraesJAG3A03G01360940.1.CDS1"/>
    <property type="gene ID" value="TraesJAG3A03G01360940"/>
</dbReference>
<dbReference type="Gramene" id="TraesWEE_scaffold_014442_01G000500.1">
    <property type="protein sequence ID" value="TraesWEE_scaffold_014442_01G000500.1"/>
    <property type="gene ID" value="TraesWEE_scaffold_014442_01G000500"/>
</dbReference>
<organism evidence="2">
    <name type="scientific">Triticum aestivum</name>
    <name type="common">Wheat</name>
    <dbReference type="NCBI Taxonomy" id="4565"/>
    <lineage>
        <taxon>Eukaryota</taxon>
        <taxon>Viridiplantae</taxon>
        <taxon>Streptophyta</taxon>
        <taxon>Embryophyta</taxon>
        <taxon>Tracheophyta</taxon>
        <taxon>Spermatophyta</taxon>
        <taxon>Magnoliopsida</taxon>
        <taxon>Liliopsida</taxon>
        <taxon>Poales</taxon>
        <taxon>Poaceae</taxon>
        <taxon>BOP clade</taxon>
        <taxon>Pooideae</taxon>
        <taxon>Triticodae</taxon>
        <taxon>Triticeae</taxon>
        <taxon>Triticinae</taxon>
        <taxon>Triticum</taxon>
    </lineage>
</organism>
<name>A0A3B6ELK4_WHEAT</name>
<evidence type="ECO:0000256" key="1">
    <source>
        <dbReference type="SAM" id="Phobius"/>
    </source>
</evidence>
<dbReference type="PANTHER" id="PTHR33994:SF39">
    <property type="entry name" value="OS01G0712400 PROTEIN"/>
    <property type="match status" value="1"/>
</dbReference>
<evidence type="ECO:0008006" key="4">
    <source>
        <dbReference type="Google" id="ProtNLM"/>
    </source>
</evidence>
<dbReference type="Gramene" id="TraesSTA3A03G01343160.1">
    <property type="protein sequence ID" value="TraesSTA3A03G01343160.1.CDS1"/>
    <property type="gene ID" value="TraesSTA3A03G01343160"/>
</dbReference>
<proteinExistence type="predicted"/>
<dbReference type="AlphaFoldDB" id="A0A3B6ELK4"/>
<keyword evidence="1" id="KW-0472">Membrane</keyword>
<dbReference type="Gramene" id="TraesCAD_scaffold_018210_01G000600.1">
    <property type="protein sequence ID" value="TraesCAD_scaffold_018210_01G000600.1"/>
    <property type="gene ID" value="TraesCAD_scaffold_018210_01G000600"/>
</dbReference>
<accession>A0A3B6ELK4</accession>